<name>A0A9D9DUS6_9BACT</name>
<dbReference type="InterPro" id="IPR026444">
    <property type="entry name" value="Secre_tail"/>
</dbReference>
<protein>
    <submittedName>
        <fullName evidence="2">T9SS type A sorting domain-containing protein</fullName>
    </submittedName>
</protein>
<dbReference type="NCBIfam" id="TIGR04183">
    <property type="entry name" value="Por_Secre_tail"/>
    <property type="match status" value="1"/>
</dbReference>
<dbReference type="AlphaFoldDB" id="A0A9D9DUS6"/>
<accession>A0A9D9DUS6</accession>
<feature type="chain" id="PRO_5039417355" evidence="1">
    <location>
        <begin position="21"/>
        <end position="576"/>
    </location>
</feature>
<evidence type="ECO:0000313" key="2">
    <source>
        <dbReference type="EMBL" id="MBO8431669.1"/>
    </source>
</evidence>
<evidence type="ECO:0000313" key="3">
    <source>
        <dbReference type="Proteomes" id="UP000823612"/>
    </source>
</evidence>
<sequence length="576" mass="64012">MKRVILFFALALSGLGAANAQWSDDPATNLQLTDQNSYTFETELLSDGSWYFYYNRPDGSIDTIVPYLQRYDKDGNALWEETLAVSRQLTNSWTKVMDCMSIDKDDNAIVVVQDKRHGPETYTAYKITPDGTSVWAEGVDLHSGVYPGGCAALNMAQIADGSYIFAWQEYTNDNPNTGMLRMQRVSADGETLWGEGKVLQEENVPITYPYVLDAGNNEFLLVYAYGASQEIQVRKMDFDGNDVWAQPTTAFDAVSSSIPLWTFLAVVPADGGVLIGTYEGDPNFPYISYVKADGTHAFTEGSAGLRLGYSEWLAWGVKLAFDQENQAVYAVWRETDFNQQYSQIVTQKVSLQGELLWDPNGIAITQFLPRPVSYYDAELGPKGSFFVSYMEQYDIDGNGLGSNDPVNAMAVLQGPEGDFIWEDTAVVISNRVSTKYDMEALPLSNDQWILTWSENPEGDMNASHLYAQNITVEGSLGENVANESYDMVRPNAFQVYPNPVKETATLQIENAGAQARNIRIELLNTNGSAVARIYDGRLQAGINLIEWNRPANVPAGFYILKAVIGNECRYAKVILQ</sequence>
<keyword evidence="1" id="KW-0732">Signal</keyword>
<reference evidence="2" key="1">
    <citation type="submission" date="2020-10" db="EMBL/GenBank/DDBJ databases">
        <authorList>
            <person name="Gilroy R."/>
        </authorList>
    </citation>
    <scope>NUCLEOTIDE SEQUENCE</scope>
    <source>
        <strain evidence="2">2889</strain>
    </source>
</reference>
<proteinExistence type="predicted"/>
<reference evidence="2" key="2">
    <citation type="journal article" date="2021" name="PeerJ">
        <title>Extensive microbial diversity within the chicken gut microbiome revealed by metagenomics and culture.</title>
        <authorList>
            <person name="Gilroy R."/>
            <person name="Ravi A."/>
            <person name="Getino M."/>
            <person name="Pursley I."/>
            <person name="Horton D.L."/>
            <person name="Alikhan N.F."/>
            <person name="Baker D."/>
            <person name="Gharbi K."/>
            <person name="Hall N."/>
            <person name="Watson M."/>
            <person name="Adriaenssens E.M."/>
            <person name="Foster-Nyarko E."/>
            <person name="Jarju S."/>
            <person name="Secka A."/>
            <person name="Antonio M."/>
            <person name="Oren A."/>
            <person name="Chaudhuri R.R."/>
            <person name="La Ragione R."/>
            <person name="Hildebrand F."/>
            <person name="Pallen M.J."/>
        </authorList>
    </citation>
    <scope>NUCLEOTIDE SEQUENCE</scope>
    <source>
        <strain evidence="2">2889</strain>
    </source>
</reference>
<comment type="caution">
    <text evidence="2">The sequence shown here is derived from an EMBL/GenBank/DDBJ whole genome shotgun (WGS) entry which is preliminary data.</text>
</comment>
<gene>
    <name evidence="2" type="ORF">IAB08_00030</name>
</gene>
<dbReference type="EMBL" id="JADIMZ010000001">
    <property type="protein sequence ID" value="MBO8431669.1"/>
    <property type="molecule type" value="Genomic_DNA"/>
</dbReference>
<dbReference type="Proteomes" id="UP000823612">
    <property type="component" value="Unassembled WGS sequence"/>
</dbReference>
<feature type="signal peptide" evidence="1">
    <location>
        <begin position="1"/>
        <end position="20"/>
    </location>
</feature>
<organism evidence="2 3">
    <name type="scientific">Candidatus Pullibacteroides excrementavium</name>
    <dbReference type="NCBI Taxonomy" id="2840905"/>
    <lineage>
        <taxon>Bacteria</taxon>
        <taxon>Pseudomonadati</taxon>
        <taxon>Bacteroidota</taxon>
        <taxon>Bacteroidia</taxon>
        <taxon>Bacteroidales</taxon>
        <taxon>Candidatus Pullibacteroides</taxon>
    </lineage>
</organism>
<evidence type="ECO:0000256" key="1">
    <source>
        <dbReference type="SAM" id="SignalP"/>
    </source>
</evidence>
<dbReference type="Gene3D" id="2.120.10.10">
    <property type="match status" value="1"/>
</dbReference>